<organism evidence="7 8">
    <name type="scientific">Caloramator australicus RC3</name>
    <dbReference type="NCBI Taxonomy" id="857293"/>
    <lineage>
        <taxon>Bacteria</taxon>
        <taxon>Bacillati</taxon>
        <taxon>Bacillota</taxon>
        <taxon>Clostridia</taxon>
        <taxon>Eubacteriales</taxon>
        <taxon>Clostridiaceae</taxon>
        <taxon>Caloramator</taxon>
    </lineage>
</organism>
<gene>
    <name evidence="7" type="ORF">CAAU_0722</name>
</gene>
<dbReference type="InterPro" id="IPR050406">
    <property type="entry name" value="FGGY_Carb_Kinase"/>
</dbReference>
<evidence type="ECO:0000256" key="3">
    <source>
        <dbReference type="ARBA" id="ARBA00022777"/>
    </source>
</evidence>
<dbReference type="InterPro" id="IPR043129">
    <property type="entry name" value="ATPase_NBD"/>
</dbReference>
<evidence type="ECO:0000313" key="7">
    <source>
        <dbReference type="EMBL" id="CCJ32806.1"/>
    </source>
</evidence>
<dbReference type="GO" id="GO:0046316">
    <property type="term" value="F:gluconokinase activity"/>
    <property type="evidence" value="ECO:0007669"/>
    <property type="project" value="UniProtKB-EC"/>
</dbReference>
<dbReference type="EMBL" id="CAKP01000033">
    <property type="protein sequence ID" value="CCJ32806.1"/>
    <property type="molecule type" value="Genomic_DNA"/>
</dbReference>
<accession>I7J4P1</accession>
<evidence type="ECO:0000313" key="8">
    <source>
        <dbReference type="Proteomes" id="UP000007652"/>
    </source>
</evidence>
<keyword evidence="3 4" id="KW-0418">Kinase</keyword>
<dbReference type="InterPro" id="IPR018485">
    <property type="entry name" value="FGGY_C"/>
</dbReference>
<feature type="domain" description="Carbohydrate kinase FGGY N-terminal" evidence="5">
    <location>
        <begin position="4"/>
        <end position="245"/>
    </location>
</feature>
<dbReference type="SUPFAM" id="SSF53067">
    <property type="entry name" value="Actin-like ATPase domain"/>
    <property type="match status" value="2"/>
</dbReference>
<comment type="similarity">
    <text evidence="1 4">Belongs to the FGGY kinase family.</text>
</comment>
<protein>
    <submittedName>
        <fullName evidence="7">Gluconokinase</fullName>
        <ecNumber evidence="7">2.7.1.12</ecNumber>
    </submittedName>
</protein>
<dbReference type="PROSITE" id="PS00445">
    <property type="entry name" value="FGGY_KINASES_2"/>
    <property type="match status" value="1"/>
</dbReference>
<proteinExistence type="inferred from homology"/>
<dbReference type="PIRSF" id="PIRSF000538">
    <property type="entry name" value="GlpK"/>
    <property type="match status" value="1"/>
</dbReference>
<sequence>MARYYVGIDIGTTSTKGALFDEYGCVIKKISKEYGIISLQNGFMEQNPDEIFDAVVYVLKELILNKENDIEFVSFSSMMHSIMAVDNHGYPLTNCIIWADNRSSSYVKSYKINGVGLKYYTKTGTPIHAMSPLYKLMWLRDNEKDVFDRAYKFISIKEYVLYKLFNEYVVDYSIASATGLFNIFDLKWDEEILSDIGIKIDKFSDTVETTFSLKKLKDEYKKFFNLNKNVHFVVGASDGCLANLGSGAIDNKTAAITIGTSGAVRVAFDRPYLDNDARIFCYYLYKNKYIIGGAINNGGIAYKWFKDTFADEEQHRAKDLNIDVYELLNEYVKNTPIGSNGVMFLPFLSGERSPYWNSNLKGTFLGIKTINNKKDFTRAIIEGICYSIRDVYEIIEEFGEINNVKANGGFVKSNIWIQILSDIIGTKIEITEDFDTPVIGAYILGLLSNKEISSIEDGIKFVKTTNKYNPNIQNKKIYDYLFSIYKEAINGLMPILEKL</sequence>
<evidence type="ECO:0000256" key="2">
    <source>
        <dbReference type="ARBA" id="ARBA00022679"/>
    </source>
</evidence>
<feature type="domain" description="Carbohydrate kinase FGGY C-terminal" evidence="6">
    <location>
        <begin position="254"/>
        <end position="446"/>
    </location>
</feature>
<dbReference type="InterPro" id="IPR018483">
    <property type="entry name" value="Carb_kinase_FGGY_CS"/>
</dbReference>
<dbReference type="STRING" id="857293.CAAU_0722"/>
<dbReference type="EC" id="2.7.1.12" evidence="7"/>
<dbReference type="PANTHER" id="PTHR43095">
    <property type="entry name" value="SUGAR KINASE"/>
    <property type="match status" value="1"/>
</dbReference>
<dbReference type="PROSITE" id="PS00933">
    <property type="entry name" value="FGGY_KINASES_1"/>
    <property type="match status" value="1"/>
</dbReference>
<dbReference type="RefSeq" id="WP_008908082.1">
    <property type="nucleotide sequence ID" value="NZ_CAKP01000033.1"/>
</dbReference>
<dbReference type="InterPro" id="IPR000577">
    <property type="entry name" value="Carb_kinase_FGGY"/>
</dbReference>
<comment type="caution">
    <text evidence="7">The sequence shown here is derived from an EMBL/GenBank/DDBJ whole genome shotgun (WGS) entry which is preliminary data.</text>
</comment>
<dbReference type="PANTHER" id="PTHR43095:SF2">
    <property type="entry name" value="GLUCONOKINASE"/>
    <property type="match status" value="1"/>
</dbReference>
<dbReference type="eggNOG" id="COG1070">
    <property type="taxonomic scope" value="Bacteria"/>
</dbReference>
<evidence type="ECO:0000256" key="1">
    <source>
        <dbReference type="ARBA" id="ARBA00009156"/>
    </source>
</evidence>
<dbReference type="CDD" id="cd07770">
    <property type="entry name" value="ASKHA_NBD_FGGY_GntK"/>
    <property type="match status" value="1"/>
</dbReference>
<reference evidence="7 8" key="1">
    <citation type="journal article" date="2011" name="J. Bacteriol.">
        <title>Draft genome sequence of Caloramator australicus strain RC3T, a thermoanaerobe from the Great Artesian Basin of Australia.</title>
        <authorList>
            <person name="Ogg C.D."/>
            <person name="Patel B.K.C."/>
        </authorList>
    </citation>
    <scope>NUCLEOTIDE SEQUENCE [LARGE SCALE GENOMIC DNA]</scope>
    <source>
        <strain evidence="7 8">RC3</strain>
    </source>
</reference>
<dbReference type="InterPro" id="IPR018484">
    <property type="entry name" value="FGGY_N"/>
</dbReference>
<keyword evidence="2 4" id="KW-0808">Transferase</keyword>
<keyword evidence="8" id="KW-1185">Reference proteome</keyword>
<dbReference type="Proteomes" id="UP000007652">
    <property type="component" value="Unassembled WGS sequence"/>
</dbReference>
<evidence type="ECO:0000259" key="5">
    <source>
        <dbReference type="Pfam" id="PF00370"/>
    </source>
</evidence>
<dbReference type="AlphaFoldDB" id="I7J4P1"/>
<dbReference type="Gene3D" id="3.30.420.40">
    <property type="match status" value="2"/>
</dbReference>
<dbReference type="Pfam" id="PF00370">
    <property type="entry name" value="FGGY_N"/>
    <property type="match status" value="1"/>
</dbReference>
<evidence type="ECO:0000259" key="6">
    <source>
        <dbReference type="Pfam" id="PF02782"/>
    </source>
</evidence>
<dbReference type="Pfam" id="PF02782">
    <property type="entry name" value="FGGY_C"/>
    <property type="match status" value="1"/>
</dbReference>
<name>I7J4P1_9CLOT</name>
<dbReference type="GO" id="GO:0005975">
    <property type="term" value="P:carbohydrate metabolic process"/>
    <property type="evidence" value="ECO:0007669"/>
    <property type="project" value="InterPro"/>
</dbReference>
<evidence type="ECO:0000256" key="4">
    <source>
        <dbReference type="RuleBase" id="RU003733"/>
    </source>
</evidence>